<evidence type="ECO:0000256" key="9">
    <source>
        <dbReference type="ARBA" id="ARBA00023242"/>
    </source>
</evidence>
<keyword evidence="4" id="KW-0479">Metal-binding</keyword>
<dbReference type="SUPFAM" id="SSF52540">
    <property type="entry name" value="P-loop containing nucleoside triphosphate hydrolases"/>
    <property type="match status" value="1"/>
</dbReference>
<dbReference type="GO" id="GO:0046872">
    <property type="term" value="F:metal ion binding"/>
    <property type="evidence" value="ECO:0007669"/>
    <property type="project" value="UniProtKB-KW"/>
</dbReference>
<evidence type="ECO:0000256" key="3">
    <source>
        <dbReference type="ARBA" id="ARBA00006914"/>
    </source>
</evidence>
<evidence type="ECO:0000313" key="13">
    <source>
        <dbReference type="EMBL" id="KAG5444782.1"/>
    </source>
</evidence>
<dbReference type="OrthoDB" id="10251136at2759"/>
<dbReference type="Proteomes" id="UP000286415">
    <property type="component" value="Unassembled WGS sequence"/>
</dbReference>
<keyword evidence="6" id="KW-0378">Hydrolase</keyword>
<sequence>MLSAGSTVGHDEQLIKELSNGISVDFLRRTILGIHSDRIDHLSLDLLLNNYFQQIDSMKTINNYADNILQLVARCTNDSSRWRSAFVTDDLIKELGPETTQGQHSVMQESKPNAASIDQLSSILPTIFKKQSLSTSMASSRAVPDSADKVNHPVPVTSVHDPTRSHPTYKRSLTNLPPLPASTSADIRSLEISKRFHSELSESDKPSDPFQTAGAVLQQNLQRKQPGGYRQISSSYGVTKRTLGGRRGPITHFVPPIPSDSSPSVSYSPQSDGPSNRLQTKDGDCPMGDQRLKQFDQKMVDLIMSEVMESKTVISWEDIAGLEFQKKALQEVVILPMLRPDLFTGLRGPPKGLLLFGPPGTGKTLIGKCIASQSKSTFFSISASSLTSKWVGEGEKMVRALFAIARINQPAVIFIDEVDSLLTQRSEMEHESSRRIKTEFLVQLDGVSTGGDERLLFVGATNRPQELDEAARRRFVKRLYIPLPDRPARKQIVVHLFRQQRHSMAPNEFDLIADKTQGYSGADMANLCREAAMGPIRSLSLEAIQRIACDEVRPVVLADFESALNHVRASVSSGDLQHYLKWNKQYGSFDA</sequence>
<evidence type="ECO:0000256" key="6">
    <source>
        <dbReference type="ARBA" id="ARBA00022801"/>
    </source>
</evidence>
<dbReference type="GO" id="GO:0005524">
    <property type="term" value="F:ATP binding"/>
    <property type="evidence" value="ECO:0007669"/>
    <property type="project" value="UniProtKB-KW"/>
</dbReference>
<keyword evidence="9" id="KW-0539">Nucleus</keyword>
<dbReference type="Gene3D" id="1.10.8.60">
    <property type="match status" value="1"/>
</dbReference>
<gene>
    <name evidence="13" type="ORF">CSKR_113924</name>
</gene>
<evidence type="ECO:0000256" key="11">
    <source>
        <dbReference type="SAM" id="MobiDB-lite"/>
    </source>
</evidence>
<comment type="cofactor">
    <cofactor evidence="1">
        <name>Mg(2+)</name>
        <dbReference type="ChEBI" id="CHEBI:18420"/>
    </cofactor>
</comment>
<dbReference type="SMART" id="SM00382">
    <property type="entry name" value="AAA"/>
    <property type="match status" value="1"/>
</dbReference>
<dbReference type="InterPro" id="IPR015415">
    <property type="entry name" value="Spast_Vps4_C"/>
</dbReference>
<dbReference type="GO" id="GO:0005634">
    <property type="term" value="C:nucleus"/>
    <property type="evidence" value="ECO:0007669"/>
    <property type="project" value="UniProtKB-SubCell"/>
</dbReference>
<dbReference type="InterPro" id="IPR047858">
    <property type="entry name" value="FIGNL1_ATPase"/>
</dbReference>
<name>A0A8T1M7A2_CLOSI</name>
<reference evidence="13 14" key="2">
    <citation type="journal article" date="2021" name="Genomics">
        <title>High-quality reference genome for Clonorchis sinensis.</title>
        <authorList>
            <person name="Young N.D."/>
            <person name="Stroehlein A.J."/>
            <person name="Kinkar L."/>
            <person name="Wang T."/>
            <person name="Sohn W.M."/>
            <person name="Chang B.C.H."/>
            <person name="Kaur P."/>
            <person name="Weisz D."/>
            <person name="Dudchenko O."/>
            <person name="Aiden E.L."/>
            <person name="Korhonen P.K."/>
            <person name="Gasser R.B."/>
        </authorList>
    </citation>
    <scope>NUCLEOTIDE SEQUENCE [LARGE SCALE GENOMIC DNA]</scope>
    <source>
        <strain evidence="13">Cs-k2</strain>
    </source>
</reference>
<comment type="caution">
    <text evidence="13">The sequence shown here is derived from an EMBL/GenBank/DDBJ whole genome shotgun (WGS) entry which is preliminary data.</text>
</comment>
<feature type="compositionally biased region" description="Low complexity" evidence="11">
    <location>
        <begin position="259"/>
        <end position="271"/>
    </location>
</feature>
<dbReference type="FunFam" id="1.10.8.60:FF:000022">
    <property type="entry name" value="Fidgetin like 1"/>
    <property type="match status" value="1"/>
</dbReference>
<evidence type="ECO:0000256" key="2">
    <source>
        <dbReference type="ARBA" id="ARBA00004123"/>
    </source>
</evidence>
<evidence type="ECO:0000259" key="12">
    <source>
        <dbReference type="SMART" id="SM00382"/>
    </source>
</evidence>
<dbReference type="Pfam" id="PF00004">
    <property type="entry name" value="AAA"/>
    <property type="match status" value="1"/>
</dbReference>
<evidence type="ECO:0000256" key="1">
    <source>
        <dbReference type="ARBA" id="ARBA00001946"/>
    </source>
</evidence>
<dbReference type="PANTHER" id="PTHR23074">
    <property type="entry name" value="AAA DOMAIN-CONTAINING"/>
    <property type="match status" value="1"/>
</dbReference>
<dbReference type="AlphaFoldDB" id="A0A8T1M7A2"/>
<feature type="region of interest" description="Disordered" evidence="11">
    <location>
        <begin position="141"/>
        <end position="186"/>
    </location>
</feature>
<comment type="similarity">
    <text evidence="3">Belongs to the AAA ATPase family.</text>
</comment>
<dbReference type="CDD" id="cd19525">
    <property type="entry name" value="RecA-like_Figl-1"/>
    <property type="match status" value="1"/>
</dbReference>
<evidence type="ECO:0000256" key="8">
    <source>
        <dbReference type="ARBA" id="ARBA00022842"/>
    </source>
</evidence>
<dbReference type="GO" id="GO:0016887">
    <property type="term" value="F:ATP hydrolysis activity"/>
    <property type="evidence" value="ECO:0007669"/>
    <property type="project" value="InterPro"/>
</dbReference>
<evidence type="ECO:0000313" key="14">
    <source>
        <dbReference type="Proteomes" id="UP000286415"/>
    </source>
</evidence>
<evidence type="ECO:0000256" key="5">
    <source>
        <dbReference type="ARBA" id="ARBA00022741"/>
    </source>
</evidence>
<feature type="region of interest" description="Disordered" evidence="11">
    <location>
        <begin position="220"/>
        <end position="285"/>
    </location>
</feature>
<evidence type="ECO:0000256" key="4">
    <source>
        <dbReference type="ARBA" id="ARBA00022723"/>
    </source>
</evidence>
<dbReference type="InterPro" id="IPR027417">
    <property type="entry name" value="P-loop_NTPase"/>
</dbReference>
<dbReference type="Gene3D" id="3.40.50.300">
    <property type="entry name" value="P-loop containing nucleotide triphosphate hydrolases"/>
    <property type="match status" value="1"/>
</dbReference>
<dbReference type="InterPro" id="IPR003959">
    <property type="entry name" value="ATPase_AAA_core"/>
</dbReference>
<keyword evidence="5" id="KW-0547">Nucleotide-binding</keyword>
<keyword evidence="14" id="KW-1185">Reference proteome</keyword>
<feature type="compositionally biased region" description="Polar residues" evidence="11">
    <location>
        <begin position="171"/>
        <end position="186"/>
    </location>
</feature>
<dbReference type="EMBL" id="NIRI02000056">
    <property type="protein sequence ID" value="KAG5444782.1"/>
    <property type="molecule type" value="Genomic_DNA"/>
</dbReference>
<dbReference type="Pfam" id="PF17862">
    <property type="entry name" value="AAA_lid_3"/>
    <property type="match status" value="1"/>
</dbReference>
<dbReference type="Pfam" id="PF09336">
    <property type="entry name" value="Vps4_C"/>
    <property type="match status" value="1"/>
</dbReference>
<keyword evidence="7" id="KW-0067">ATP-binding</keyword>
<evidence type="ECO:0000256" key="10">
    <source>
        <dbReference type="ARBA" id="ARBA00035694"/>
    </source>
</evidence>
<organism evidence="13 14">
    <name type="scientific">Clonorchis sinensis</name>
    <name type="common">Chinese liver fluke</name>
    <dbReference type="NCBI Taxonomy" id="79923"/>
    <lineage>
        <taxon>Eukaryota</taxon>
        <taxon>Metazoa</taxon>
        <taxon>Spiralia</taxon>
        <taxon>Lophotrochozoa</taxon>
        <taxon>Platyhelminthes</taxon>
        <taxon>Trematoda</taxon>
        <taxon>Digenea</taxon>
        <taxon>Opisthorchiida</taxon>
        <taxon>Opisthorchiata</taxon>
        <taxon>Opisthorchiidae</taxon>
        <taxon>Clonorchis</taxon>
    </lineage>
</organism>
<dbReference type="GO" id="GO:0008568">
    <property type="term" value="F:microtubule severing ATPase activity"/>
    <property type="evidence" value="ECO:0007669"/>
    <property type="project" value="TreeGrafter"/>
</dbReference>
<evidence type="ECO:0000256" key="7">
    <source>
        <dbReference type="ARBA" id="ARBA00022840"/>
    </source>
</evidence>
<feature type="domain" description="AAA+ ATPase" evidence="12">
    <location>
        <begin position="349"/>
        <end position="485"/>
    </location>
</feature>
<dbReference type="InterPro" id="IPR003593">
    <property type="entry name" value="AAA+_ATPase"/>
</dbReference>
<accession>A0A8T1M7A2</accession>
<protein>
    <recommendedName>
        <fullName evidence="10">Fidgetin-like protein 1</fullName>
    </recommendedName>
</protein>
<dbReference type="InterPro" id="IPR041569">
    <property type="entry name" value="AAA_lid_3"/>
</dbReference>
<comment type="subcellular location">
    <subcellularLocation>
        <location evidence="2">Nucleus</location>
    </subcellularLocation>
</comment>
<proteinExistence type="inferred from homology"/>
<reference evidence="13 14" key="1">
    <citation type="journal article" date="2018" name="Biotechnol. Adv.">
        <title>Improved genomic resources and new bioinformatic workflow for the carcinogenic parasite Clonorchis sinensis: Biotechnological implications.</title>
        <authorList>
            <person name="Wang D."/>
            <person name="Korhonen P.K."/>
            <person name="Gasser R.B."/>
            <person name="Young N.D."/>
        </authorList>
    </citation>
    <scope>NUCLEOTIDE SEQUENCE [LARGE SCALE GENOMIC DNA]</scope>
    <source>
        <strain evidence="13">Cs-k2</strain>
    </source>
</reference>
<dbReference type="PANTHER" id="PTHR23074:SF17">
    <property type="entry name" value="FIDGETIN-LIKE PROTEIN 1"/>
    <property type="match status" value="1"/>
</dbReference>
<keyword evidence="8" id="KW-0460">Magnesium</keyword>
<dbReference type="FunFam" id="3.40.50.300:FF:000093">
    <property type="entry name" value="Fidgetin-like 1"/>
    <property type="match status" value="1"/>
</dbReference>
<dbReference type="InterPro" id="IPR050304">
    <property type="entry name" value="MT-severing_AAA_ATPase"/>
</dbReference>